<sequence>MRTQPDRRQNHSGPRAGMPERRSDANRRTLNVTAQSLVQVEARLAALTHSRKAESEEDDSGWDKLIIPLD</sequence>
<feature type="region of interest" description="Disordered" evidence="1">
    <location>
        <begin position="50"/>
        <end position="70"/>
    </location>
</feature>
<evidence type="ECO:0000256" key="1">
    <source>
        <dbReference type="SAM" id="MobiDB-lite"/>
    </source>
</evidence>
<dbReference type="Proteomes" id="UP000706151">
    <property type="component" value="Unassembled WGS sequence"/>
</dbReference>
<proteinExistence type="predicted"/>
<evidence type="ECO:0000313" key="3">
    <source>
        <dbReference type="Proteomes" id="UP000706151"/>
    </source>
</evidence>
<organism evidence="2 3">
    <name type="scientific">Candidatus Accumulibacter affinis</name>
    <dbReference type="NCBI Taxonomy" id="2954384"/>
    <lineage>
        <taxon>Bacteria</taxon>
        <taxon>Pseudomonadati</taxon>
        <taxon>Pseudomonadota</taxon>
        <taxon>Betaproteobacteria</taxon>
        <taxon>Candidatus Accumulibacter</taxon>
    </lineage>
</organism>
<dbReference type="EMBL" id="JADJOT010000006">
    <property type="protein sequence ID" value="MBK7953506.1"/>
    <property type="molecule type" value="Genomic_DNA"/>
</dbReference>
<feature type="region of interest" description="Disordered" evidence="1">
    <location>
        <begin position="1"/>
        <end position="29"/>
    </location>
</feature>
<reference evidence="2 3" key="1">
    <citation type="submission" date="2020-10" db="EMBL/GenBank/DDBJ databases">
        <title>Connecting structure to function with the recovery of over 1000 high-quality activated sludge metagenome-assembled genomes encoding full-length rRNA genes using long-read sequencing.</title>
        <authorList>
            <person name="Singleton C.M."/>
            <person name="Petriglieri F."/>
            <person name="Kristensen J.M."/>
            <person name="Kirkegaard R.H."/>
            <person name="Michaelsen T.Y."/>
            <person name="Andersen M.H."/>
            <person name="Karst S.M."/>
            <person name="Dueholm M.S."/>
            <person name="Nielsen P.H."/>
            <person name="Albertsen M."/>
        </authorList>
    </citation>
    <scope>NUCLEOTIDE SEQUENCE [LARGE SCALE GENOMIC DNA]</scope>
    <source>
        <strain evidence="2">Fred_18-Q3-R57-64_BAT3C.720</strain>
    </source>
</reference>
<comment type="caution">
    <text evidence="2">The sequence shown here is derived from an EMBL/GenBank/DDBJ whole genome shotgun (WGS) entry which is preliminary data.</text>
</comment>
<protein>
    <submittedName>
        <fullName evidence="2">Uncharacterized protein</fullName>
    </submittedName>
</protein>
<name>A0A935T890_9PROT</name>
<dbReference type="AlphaFoldDB" id="A0A935T890"/>
<evidence type="ECO:0000313" key="2">
    <source>
        <dbReference type="EMBL" id="MBK7953506.1"/>
    </source>
</evidence>
<accession>A0A935T890</accession>
<gene>
    <name evidence="2" type="ORF">IPK02_05775</name>
</gene>
<feature type="compositionally biased region" description="Basic and acidic residues" evidence="1">
    <location>
        <begin position="18"/>
        <end position="27"/>
    </location>
</feature>